<dbReference type="STRING" id="1179773.BN6_27400"/>
<dbReference type="SUPFAM" id="SSF53474">
    <property type="entry name" value="alpha/beta-Hydrolases"/>
    <property type="match status" value="1"/>
</dbReference>
<dbReference type="HOGENOM" id="CLU_054590_9_0_11"/>
<dbReference type="InterPro" id="IPR029058">
    <property type="entry name" value="AB_hydrolase_fold"/>
</dbReference>
<dbReference type="Pfam" id="PF01738">
    <property type="entry name" value="DLH"/>
    <property type="match status" value="1"/>
</dbReference>
<dbReference type="InterPro" id="IPR051049">
    <property type="entry name" value="Dienelactone_hydrolase-like"/>
</dbReference>
<dbReference type="PATRIC" id="fig|1179773.3.peg.2737"/>
<dbReference type="PANTHER" id="PTHR46623:SF6">
    <property type="entry name" value="ALPHA_BETA-HYDROLASES SUPERFAMILY PROTEIN"/>
    <property type="match status" value="1"/>
</dbReference>
<dbReference type="Proteomes" id="UP000006281">
    <property type="component" value="Chromosome"/>
</dbReference>
<dbReference type="EMBL" id="HE804045">
    <property type="protein sequence ID" value="CCH30052.1"/>
    <property type="molecule type" value="Genomic_DNA"/>
</dbReference>
<dbReference type="eggNOG" id="COG0412">
    <property type="taxonomic scope" value="Bacteria"/>
</dbReference>
<evidence type="ECO:0000313" key="2">
    <source>
        <dbReference type="EMBL" id="CCH30052.1"/>
    </source>
</evidence>
<dbReference type="KEGG" id="sesp:BN6_27400"/>
<dbReference type="GO" id="GO:0016787">
    <property type="term" value="F:hydrolase activity"/>
    <property type="evidence" value="ECO:0007669"/>
    <property type="project" value="InterPro"/>
</dbReference>
<dbReference type="AlphaFoldDB" id="K0JXJ9"/>
<protein>
    <recommendedName>
        <fullName evidence="1">Dienelactone hydrolase domain-containing protein</fullName>
    </recommendedName>
</protein>
<keyword evidence="3" id="KW-1185">Reference proteome</keyword>
<evidence type="ECO:0000259" key="1">
    <source>
        <dbReference type="Pfam" id="PF01738"/>
    </source>
</evidence>
<evidence type="ECO:0000313" key="3">
    <source>
        <dbReference type="Proteomes" id="UP000006281"/>
    </source>
</evidence>
<dbReference type="PANTHER" id="PTHR46623">
    <property type="entry name" value="CARBOXYMETHYLENEBUTENOLIDASE-RELATED"/>
    <property type="match status" value="1"/>
</dbReference>
<organism evidence="2 3">
    <name type="scientific">Saccharothrix espanaensis (strain ATCC 51144 / DSM 44229 / JCM 9112 / NBRC 15066 / NRRL 15764)</name>
    <dbReference type="NCBI Taxonomy" id="1179773"/>
    <lineage>
        <taxon>Bacteria</taxon>
        <taxon>Bacillati</taxon>
        <taxon>Actinomycetota</taxon>
        <taxon>Actinomycetes</taxon>
        <taxon>Pseudonocardiales</taxon>
        <taxon>Pseudonocardiaceae</taxon>
        <taxon>Saccharothrix</taxon>
    </lineage>
</organism>
<sequence>MGGAQGHRDPDVPRMSTALVVAHDVYGPDAHLRAMAEAVRGPGWTVSTPNFLPGGVVHPHDREAEAYRRFTDEVGVDAMARSLAAHAADLRTGHERVLCLGFGVGAAATWLASDAFDSIVCVYGSRIRDHIGHVPRVPCLAILAGHEPGSDPCEVAGQITGPTVAVEVVDAGHGFCDQDGLRHDPVRRAGVVRSARRFLHSG</sequence>
<dbReference type="Gene3D" id="3.40.50.1820">
    <property type="entry name" value="alpha/beta hydrolase"/>
    <property type="match status" value="1"/>
</dbReference>
<reference evidence="2 3" key="1">
    <citation type="journal article" date="2012" name="BMC Genomics">
        <title>Complete genome sequence of Saccharothrix espanaensis DSM 44229T and comparison to the other completely sequenced Pseudonocardiaceae.</title>
        <authorList>
            <person name="Strobel T."/>
            <person name="Al-Dilaimi A."/>
            <person name="Blom J."/>
            <person name="Gessner A."/>
            <person name="Kalinowski J."/>
            <person name="Luzhetska M."/>
            <person name="Puhler A."/>
            <person name="Szczepanowski R."/>
            <person name="Bechthold A."/>
            <person name="Ruckert C."/>
        </authorList>
    </citation>
    <scope>NUCLEOTIDE SEQUENCE [LARGE SCALE GENOMIC DNA]</scope>
    <source>
        <strain evidence="3">ATCC 51144 / DSM 44229 / JCM 9112 / NBRC 15066 / NRRL 15764</strain>
    </source>
</reference>
<dbReference type="InterPro" id="IPR002925">
    <property type="entry name" value="Dienelactn_hydro"/>
</dbReference>
<proteinExistence type="predicted"/>
<accession>K0JXJ9</accession>
<name>K0JXJ9_SACES</name>
<gene>
    <name evidence="2" type="ordered locus">BN6_27400</name>
</gene>
<feature type="domain" description="Dienelactone hydrolase" evidence="1">
    <location>
        <begin position="15"/>
        <end position="147"/>
    </location>
</feature>